<dbReference type="PANTHER" id="PTHR43968">
    <property type="match status" value="1"/>
</dbReference>
<dbReference type="CDD" id="cd00570">
    <property type="entry name" value="GST_N_family"/>
    <property type="match status" value="1"/>
</dbReference>
<evidence type="ECO:0000313" key="4">
    <source>
        <dbReference type="Proteomes" id="UP000237222"/>
    </source>
</evidence>
<dbReference type="OrthoDB" id="6258999at2"/>
<dbReference type="Proteomes" id="UP000237222">
    <property type="component" value="Unassembled WGS sequence"/>
</dbReference>
<dbReference type="SUPFAM" id="SSF47616">
    <property type="entry name" value="GST C-terminal domain-like"/>
    <property type="match status" value="1"/>
</dbReference>
<dbReference type="RefSeq" id="WP_103684519.1">
    <property type="nucleotide sequence ID" value="NZ_PQGG01000026.1"/>
</dbReference>
<dbReference type="InterPro" id="IPR036282">
    <property type="entry name" value="Glutathione-S-Trfase_C_sf"/>
</dbReference>
<dbReference type="Pfam" id="PF13417">
    <property type="entry name" value="GST_N_3"/>
    <property type="match status" value="1"/>
</dbReference>
<dbReference type="GO" id="GO:0005737">
    <property type="term" value="C:cytoplasm"/>
    <property type="evidence" value="ECO:0007669"/>
    <property type="project" value="TreeGrafter"/>
</dbReference>
<accession>A0A2S4HG81</accession>
<dbReference type="Gene3D" id="1.20.1050.10">
    <property type="match status" value="1"/>
</dbReference>
<feature type="domain" description="GST N-terminal" evidence="1">
    <location>
        <begin position="1"/>
        <end position="77"/>
    </location>
</feature>
<evidence type="ECO:0000313" key="3">
    <source>
        <dbReference type="EMBL" id="POP52701.1"/>
    </source>
</evidence>
<sequence>MLKLYGFAVSNYFNMVKHVLLHKGVEFEEVLTFPGMDPAYNAKSPMGKVPCIETEHGFLAETSVILNYIEAAYPARPLLAGDDWQRAKMAELMKIAELYFELPARRLFPEVLAGKPVSAEIKAEVRETITKGCQALAQLVKPAPYVFGEVMTMADVVLRYSLLTCKLATQAIYQWDVRGEVPGLREWDDMMASAEISQQLDKAMQDGMAAFLEAVKAKA</sequence>
<gene>
    <name evidence="3" type="ORF">C0068_10875</name>
</gene>
<organism evidence="3 4">
    <name type="scientific">Zhongshania marina</name>
    <dbReference type="NCBI Taxonomy" id="2304603"/>
    <lineage>
        <taxon>Bacteria</taxon>
        <taxon>Pseudomonadati</taxon>
        <taxon>Pseudomonadota</taxon>
        <taxon>Gammaproteobacteria</taxon>
        <taxon>Cellvibrionales</taxon>
        <taxon>Spongiibacteraceae</taxon>
        <taxon>Zhongshania</taxon>
    </lineage>
</organism>
<dbReference type="Gene3D" id="3.40.30.10">
    <property type="entry name" value="Glutaredoxin"/>
    <property type="match status" value="1"/>
</dbReference>
<proteinExistence type="predicted"/>
<dbReference type="InterPro" id="IPR036249">
    <property type="entry name" value="Thioredoxin-like_sf"/>
</dbReference>
<dbReference type="InterPro" id="IPR010987">
    <property type="entry name" value="Glutathione-S-Trfase_C-like"/>
</dbReference>
<dbReference type="SUPFAM" id="SSF52833">
    <property type="entry name" value="Thioredoxin-like"/>
    <property type="match status" value="1"/>
</dbReference>
<dbReference type="PROSITE" id="PS50405">
    <property type="entry name" value="GST_CTER"/>
    <property type="match status" value="1"/>
</dbReference>
<dbReference type="InterPro" id="IPR040079">
    <property type="entry name" value="Glutathione_S-Trfase"/>
</dbReference>
<dbReference type="PROSITE" id="PS50404">
    <property type="entry name" value="GST_NTER"/>
    <property type="match status" value="1"/>
</dbReference>
<dbReference type="InterPro" id="IPR050983">
    <property type="entry name" value="GST_Omega/HSP26"/>
</dbReference>
<dbReference type="EMBL" id="PQGG01000026">
    <property type="protein sequence ID" value="POP52701.1"/>
    <property type="molecule type" value="Genomic_DNA"/>
</dbReference>
<evidence type="ECO:0000259" key="2">
    <source>
        <dbReference type="PROSITE" id="PS50405"/>
    </source>
</evidence>
<dbReference type="InterPro" id="IPR004045">
    <property type="entry name" value="Glutathione_S-Trfase_N"/>
</dbReference>
<evidence type="ECO:0000259" key="1">
    <source>
        <dbReference type="PROSITE" id="PS50404"/>
    </source>
</evidence>
<comment type="caution">
    <text evidence="3">The sequence shown here is derived from an EMBL/GenBank/DDBJ whole genome shotgun (WGS) entry which is preliminary data.</text>
</comment>
<reference evidence="3" key="1">
    <citation type="submission" date="2018-01" db="EMBL/GenBank/DDBJ databases">
        <authorList>
            <person name="Yu X.-D."/>
        </authorList>
    </citation>
    <scope>NUCLEOTIDE SEQUENCE</scope>
    <source>
        <strain evidence="3">ZX-21</strain>
    </source>
</reference>
<name>A0A2S4HG81_9GAMM</name>
<feature type="domain" description="GST C-terminal" evidence="2">
    <location>
        <begin position="82"/>
        <end position="211"/>
    </location>
</feature>
<dbReference type="PANTHER" id="PTHR43968:SF6">
    <property type="entry name" value="GLUTATHIONE S-TRANSFERASE OMEGA"/>
    <property type="match status" value="1"/>
</dbReference>
<dbReference type="AlphaFoldDB" id="A0A2S4HG81"/>
<dbReference type="SFLD" id="SFLDS00019">
    <property type="entry name" value="Glutathione_Transferase_(cytos"/>
    <property type="match status" value="1"/>
</dbReference>
<protein>
    <submittedName>
        <fullName evidence="3">Glutathione S-transferase</fullName>
    </submittedName>
</protein>